<organism evidence="1 2">
    <name type="scientific">Brachyspira aalborgi</name>
    <dbReference type="NCBI Taxonomy" id="29522"/>
    <lineage>
        <taxon>Bacteria</taxon>
        <taxon>Pseudomonadati</taxon>
        <taxon>Spirochaetota</taxon>
        <taxon>Spirochaetia</taxon>
        <taxon>Brachyspirales</taxon>
        <taxon>Brachyspiraceae</taxon>
        <taxon>Brachyspira</taxon>
    </lineage>
</organism>
<accession>A0A5C8ED42</accession>
<name>A0A5C8ED42_9SPIR</name>
<dbReference type="AlphaFoldDB" id="A0A5C8ED42"/>
<evidence type="ECO:0000313" key="1">
    <source>
        <dbReference type="EMBL" id="TXJ35977.1"/>
    </source>
</evidence>
<gene>
    <name evidence="1" type="ORF">EPJ78_08270</name>
</gene>
<sequence length="45" mass="5408">MRTNLKKKLGELKINNYLSLRDLFYKSRLKPAFGEQSKLNRLLRL</sequence>
<dbReference type="EMBL" id="SAYB01000006">
    <property type="protein sequence ID" value="TXJ35977.1"/>
    <property type="molecule type" value="Genomic_DNA"/>
</dbReference>
<comment type="caution">
    <text evidence="1">The sequence shown here is derived from an EMBL/GenBank/DDBJ whole genome shotgun (WGS) entry which is preliminary data.</text>
</comment>
<proteinExistence type="predicted"/>
<dbReference type="Proteomes" id="UP000322814">
    <property type="component" value="Unassembled WGS sequence"/>
</dbReference>
<reference evidence="1 2" key="1">
    <citation type="journal article" date="1992" name="Lakartidningen">
        <title>[Penicillin V and not amoxicillin is the first choice preparation in acute otitis].</title>
        <authorList>
            <person name="Kamme C."/>
            <person name="Lundgren K."/>
            <person name="Prellner K."/>
        </authorList>
    </citation>
    <scope>NUCLEOTIDE SEQUENCE [LARGE SCALE GENOMIC DNA]</scope>
    <source>
        <strain evidence="1 2">PC4580III</strain>
    </source>
</reference>
<evidence type="ECO:0000313" key="2">
    <source>
        <dbReference type="Proteomes" id="UP000322814"/>
    </source>
</evidence>
<protein>
    <submittedName>
        <fullName evidence="1">Uncharacterized protein</fullName>
    </submittedName>
</protein>